<comment type="similarity">
    <text evidence="2">Belongs to the FliH family.</text>
</comment>
<organism evidence="9 10">
    <name type="scientific">Syntrophus aciditrophicus (strain SB)</name>
    <dbReference type="NCBI Taxonomy" id="56780"/>
    <lineage>
        <taxon>Bacteria</taxon>
        <taxon>Pseudomonadati</taxon>
        <taxon>Thermodesulfobacteriota</taxon>
        <taxon>Syntrophia</taxon>
        <taxon>Syntrophales</taxon>
        <taxon>Syntrophaceae</taxon>
        <taxon>Syntrophus</taxon>
    </lineage>
</organism>
<dbReference type="Proteomes" id="UP000001933">
    <property type="component" value="Chromosome"/>
</dbReference>
<evidence type="ECO:0000313" key="10">
    <source>
        <dbReference type="Proteomes" id="UP000001933"/>
    </source>
</evidence>
<evidence type="ECO:0000256" key="1">
    <source>
        <dbReference type="ARBA" id="ARBA00003041"/>
    </source>
</evidence>
<dbReference type="GO" id="GO:0005829">
    <property type="term" value="C:cytosol"/>
    <property type="evidence" value="ECO:0007669"/>
    <property type="project" value="TreeGrafter"/>
</dbReference>
<sequence>MFSRGEMNRMNIYKQSRIIKSQDVFFVSSVANNRSDFIPFTLNEKQEHQHPDETEKSLEMEKKLQEMEMKIKAAGKEGYEEGFAEGFKQGSEASKHKKVAVMNTLHALVEEVGSFKQKTLQSSEKQMLELCISIAEKIIHQEVSTDRGVIISVLKAAFQKITERENIKIRLHPNDYQYLVEIKSDFINGMNGVRNVFFEEDRSIPQGGAILETSSGKVDARISEQLQEVKAGLLSLHAS</sequence>
<keyword evidence="7" id="KW-1006">Bacterial flagellum protein export</keyword>
<gene>
    <name evidence="9" type="ORF">SYN_01472</name>
</gene>
<keyword evidence="5" id="KW-1005">Bacterial flagellum biogenesis</keyword>
<proteinExistence type="inferred from homology"/>
<dbReference type="Pfam" id="PF02108">
    <property type="entry name" value="FliH"/>
    <property type="match status" value="1"/>
</dbReference>
<reference evidence="9 10" key="1">
    <citation type="journal article" date="2007" name="Proc. Natl. Acad. Sci. U.S.A.">
        <title>The genome of Syntrophus aciditrophicus: life at the thermodynamic limit of microbial growth.</title>
        <authorList>
            <person name="McInerney M.J."/>
            <person name="Rohlin L."/>
            <person name="Mouttaki H."/>
            <person name="Kim U."/>
            <person name="Krupp R.S."/>
            <person name="Rios-Hernandez L."/>
            <person name="Sieber J."/>
            <person name="Struchtemeyer C.G."/>
            <person name="Bhattacharyya A."/>
            <person name="Campbell J.W."/>
            <person name="Gunsalus R.P."/>
        </authorList>
    </citation>
    <scope>NUCLEOTIDE SEQUENCE [LARGE SCALE GENOMIC DNA]</scope>
    <source>
        <strain evidence="9 10">SB</strain>
    </source>
</reference>
<keyword evidence="10" id="KW-1185">Reference proteome</keyword>
<keyword evidence="9" id="KW-0282">Flagellum</keyword>
<evidence type="ECO:0000256" key="3">
    <source>
        <dbReference type="ARBA" id="ARBA00016507"/>
    </source>
</evidence>
<evidence type="ECO:0000256" key="4">
    <source>
        <dbReference type="ARBA" id="ARBA00022448"/>
    </source>
</evidence>
<dbReference type="AlphaFoldDB" id="Q2LRZ3"/>
<dbReference type="PANTHER" id="PTHR34982:SF1">
    <property type="entry name" value="FLAGELLAR ASSEMBLY PROTEIN FLIH"/>
    <property type="match status" value="1"/>
</dbReference>
<dbReference type="GO" id="GO:0044781">
    <property type="term" value="P:bacterial-type flagellum organization"/>
    <property type="evidence" value="ECO:0007669"/>
    <property type="project" value="UniProtKB-KW"/>
</dbReference>
<keyword evidence="4" id="KW-0813">Transport</keyword>
<evidence type="ECO:0000256" key="5">
    <source>
        <dbReference type="ARBA" id="ARBA00022795"/>
    </source>
</evidence>
<keyword evidence="9" id="KW-0966">Cell projection</keyword>
<keyword evidence="9" id="KW-0969">Cilium</keyword>
<evidence type="ECO:0000256" key="2">
    <source>
        <dbReference type="ARBA" id="ARBA00006602"/>
    </source>
</evidence>
<dbReference type="KEGG" id="sat:SYN_01472"/>
<name>Q2LRZ3_SYNAS</name>
<dbReference type="EMBL" id="CP000252">
    <property type="protein sequence ID" value="ABC76853.1"/>
    <property type="molecule type" value="Genomic_DNA"/>
</dbReference>
<evidence type="ECO:0000256" key="7">
    <source>
        <dbReference type="ARBA" id="ARBA00023225"/>
    </source>
</evidence>
<comment type="function">
    <text evidence="1">Needed for flagellar regrowth and assembly.</text>
</comment>
<protein>
    <recommendedName>
        <fullName evidence="3">Flagellar assembly protein FliH</fullName>
    </recommendedName>
</protein>
<accession>Q2LRZ3</accession>
<dbReference type="STRING" id="56780.SYN_01472"/>
<evidence type="ECO:0000313" key="9">
    <source>
        <dbReference type="EMBL" id="ABC76853.1"/>
    </source>
</evidence>
<dbReference type="InterPro" id="IPR051472">
    <property type="entry name" value="T3SS_Stator/FliH"/>
</dbReference>
<keyword evidence="6" id="KW-0653">Protein transport</keyword>
<evidence type="ECO:0000259" key="8">
    <source>
        <dbReference type="Pfam" id="PF02108"/>
    </source>
</evidence>
<dbReference type="GO" id="GO:0015031">
    <property type="term" value="P:protein transport"/>
    <property type="evidence" value="ECO:0007669"/>
    <property type="project" value="UniProtKB-KW"/>
</dbReference>
<dbReference type="PANTHER" id="PTHR34982">
    <property type="entry name" value="YOP PROTEINS TRANSLOCATION PROTEIN L"/>
    <property type="match status" value="1"/>
</dbReference>
<dbReference type="eggNOG" id="COG1317">
    <property type="taxonomic scope" value="Bacteria"/>
</dbReference>
<feature type="domain" description="Flagellar assembly protein FliH/Type III secretion system HrpE" evidence="8">
    <location>
        <begin position="101"/>
        <end position="229"/>
    </location>
</feature>
<evidence type="ECO:0000256" key="6">
    <source>
        <dbReference type="ARBA" id="ARBA00022927"/>
    </source>
</evidence>
<dbReference type="InterPro" id="IPR018035">
    <property type="entry name" value="Flagellar_FliH/T3SS_HrpE"/>
</dbReference>
<dbReference type="InParanoid" id="Q2LRZ3"/>
<dbReference type="HOGENOM" id="CLU_1160634_0_0_7"/>